<evidence type="ECO:0000313" key="7">
    <source>
        <dbReference type="WBParaSite" id="Gr19_v10_g1190.t1"/>
    </source>
</evidence>
<dbReference type="Pfam" id="PF01869">
    <property type="entry name" value="BcrAD_BadFG"/>
    <property type="match status" value="1"/>
</dbReference>
<dbReference type="InterPro" id="IPR039758">
    <property type="entry name" value="NAGK-like"/>
</dbReference>
<evidence type="ECO:0000313" key="6">
    <source>
        <dbReference type="Proteomes" id="UP000887572"/>
    </source>
</evidence>
<protein>
    <recommendedName>
        <fullName evidence="3">N-acetyl-D-glucosamine kinase</fullName>
        <ecNumber evidence="2">2.7.1.59</ecNumber>
    </recommendedName>
    <alternativeName>
        <fullName evidence="4">GlcNAc kinase</fullName>
    </alternativeName>
</protein>
<dbReference type="Gene3D" id="3.30.420.40">
    <property type="match status" value="1"/>
</dbReference>
<accession>A0A914GZR6</accession>
<organism evidence="6 7">
    <name type="scientific">Globodera rostochiensis</name>
    <name type="common">Golden nematode worm</name>
    <name type="synonym">Heterodera rostochiensis</name>
    <dbReference type="NCBI Taxonomy" id="31243"/>
    <lineage>
        <taxon>Eukaryota</taxon>
        <taxon>Metazoa</taxon>
        <taxon>Ecdysozoa</taxon>
        <taxon>Nematoda</taxon>
        <taxon>Chromadorea</taxon>
        <taxon>Rhabditida</taxon>
        <taxon>Tylenchina</taxon>
        <taxon>Tylenchomorpha</taxon>
        <taxon>Tylenchoidea</taxon>
        <taxon>Heteroderidae</taxon>
        <taxon>Heteroderinae</taxon>
        <taxon>Globodera</taxon>
    </lineage>
</organism>
<dbReference type="InterPro" id="IPR002731">
    <property type="entry name" value="ATPase_BadF"/>
</dbReference>
<dbReference type="WBParaSite" id="Gr19_v10_g1190.t1">
    <property type="protein sequence ID" value="Gr19_v10_g1190.t1"/>
    <property type="gene ID" value="Gr19_v10_g1190"/>
</dbReference>
<dbReference type="InterPro" id="IPR043129">
    <property type="entry name" value="ATPase_NBD"/>
</dbReference>
<reference evidence="7" key="1">
    <citation type="submission" date="2022-11" db="UniProtKB">
        <authorList>
            <consortium name="WormBaseParasite"/>
        </authorList>
    </citation>
    <scope>IDENTIFICATION</scope>
</reference>
<evidence type="ECO:0000259" key="5">
    <source>
        <dbReference type="Pfam" id="PF01869"/>
    </source>
</evidence>
<dbReference type="EC" id="2.7.1.59" evidence="2"/>
<evidence type="ECO:0000256" key="4">
    <source>
        <dbReference type="ARBA" id="ARBA00031123"/>
    </source>
</evidence>
<feature type="domain" description="ATPase BadF/BadG/BcrA/BcrD type" evidence="5">
    <location>
        <begin position="107"/>
        <end position="256"/>
    </location>
</feature>
<sequence>MGATHSNLVLINSTGPSAKIAGQWDDGPALNCLLNGVERTADQIATWMRCCVRTDNTEQPILLPIASLGMGLSGAEDEGTNRRLLAYLKAQHGDLAHTFLLTSDSANGEIFGVGGWGHLIGDGGGGFWVTMRAIKRIFDAEDGLLLSVDLGIDNDSAQIVEVKKALLEHFALESKLGLLDILYNPNFNKSLVASFCKKLSEVADGGDAFAAELFSDAGKALAQHLVSISRHCDAEMLKELPVVVIGSVFKSWHFMKSGFERHMNEANAAMLTKLDRRIYRIVLYQLECSSAVGAAILGAKQTNCETTTICSFGVLQSKKVFEEFNF</sequence>
<dbReference type="Proteomes" id="UP000887572">
    <property type="component" value="Unplaced"/>
</dbReference>
<evidence type="ECO:0000256" key="3">
    <source>
        <dbReference type="ARBA" id="ARBA00014974"/>
    </source>
</evidence>
<dbReference type="PANTHER" id="PTHR12862:SF0">
    <property type="entry name" value="N-ACETYL-D-GLUCOSAMINE KINASE"/>
    <property type="match status" value="1"/>
</dbReference>
<evidence type="ECO:0000256" key="2">
    <source>
        <dbReference type="ARBA" id="ARBA00012122"/>
    </source>
</evidence>
<name>A0A914GZR6_GLORO</name>
<proteinExistence type="inferred from homology"/>
<dbReference type="GO" id="GO:0045127">
    <property type="term" value="F:N-acetylglucosamine kinase activity"/>
    <property type="evidence" value="ECO:0007669"/>
    <property type="project" value="UniProtKB-EC"/>
</dbReference>
<dbReference type="SUPFAM" id="SSF53067">
    <property type="entry name" value="Actin-like ATPase domain"/>
    <property type="match status" value="1"/>
</dbReference>
<keyword evidence="6" id="KW-1185">Reference proteome</keyword>
<dbReference type="PANTHER" id="PTHR12862">
    <property type="entry name" value="BADF TYPE ATPASE DOMAIN-CONTAINING PROTEIN"/>
    <property type="match status" value="1"/>
</dbReference>
<dbReference type="AlphaFoldDB" id="A0A914GZR6"/>
<evidence type="ECO:0000256" key="1">
    <source>
        <dbReference type="ARBA" id="ARBA00006198"/>
    </source>
</evidence>
<comment type="similarity">
    <text evidence="1">Belongs to the eukaryotic-type N-acetylglucosamine kinase family.</text>
</comment>